<dbReference type="EMBL" id="JANHOG010000900">
    <property type="protein sequence ID" value="KAJ3550511.1"/>
    <property type="molecule type" value="Genomic_DNA"/>
</dbReference>
<evidence type="ECO:0000313" key="1">
    <source>
        <dbReference type="EMBL" id="KAJ3550511.1"/>
    </source>
</evidence>
<organism evidence="1 2">
    <name type="scientific">Phlebia brevispora</name>
    <dbReference type="NCBI Taxonomy" id="194682"/>
    <lineage>
        <taxon>Eukaryota</taxon>
        <taxon>Fungi</taxon>
        <taxon>Dikarya</taxon>
        <taxon>Basidiomycota</taxon>
        <taxon>Agaricomycotina</taxon>
        <taxon>Agaricomycetes</taxon>
        <taxon>Polyporales</taxon>
        <taxon>Meruliaceae</taxon>
        <taxon>Phlebia</taxon>
    </lineage>
</organism>
<gene>
    <name evidence="1" type="ORF">NM688_g5063</name>
</gene>
<proteinExistence type="predicted"/>
<name>A0ACC1T161_9APHY</name>
<comment type="caution">
    <text evidence="1">The sequence shown here is derived from an EMBL/GenBank/DDBJ whole genome shotgun (WGS) entry which is preliminary data.</text>
</comment>
<protein>
    <submittedName>
        <fullName evidence="1">Uncharacterized protein</fullName>
    </submittedName>
</protein>
<dbReference type="Proteomes" id="UP001148662">
    <property type="component" value="Unassembled WGS sequence"/>
</dbReference>
<accession>A0ACC1T161</accession>
<evidence type="ECO:0000313" key="2">
    <source>
        <dbReference type="Proteomes" id="UP001148662"/>
    </source>
</evidence>
<reference evidence="1" key="1">
    <citation type="submission" date="2022-07" db="EMBL/GenBank/DDBJ databases">
        <title>Genome Sequence of Phlebia brevispora.</title>
        <authorList>
            <person name="Buettner E."/>
        </authorList>
    </citation>
    <scope>NUCLEOTIDE SEQUENCE</scope>
    <source>
        <strain evidence="1">MPL23</strain>
    </source>
</reference>
<keyword evidence="2" id="KW-1185">Reference proteome</keyword>
<sequence length="524" mass="58932">MSLSPISTFLGINGTGKLWLDVAVAGVVIFIVSRVLKYFDGLRSVSYIPGIRCAFDPLDFPGGALPSTWWNPGTDLIWLKRFELYRMYGSDTVSIVPFLSGHAQLFSANLDVARQVVAGGLKSAWIKPERVSRGLMYKMVWQKTLATYHDWMIAEEWGEKDVIDVPRVQQYTFKLALLVIAACGFGISYSWSEPPTSKRPDGTEAMSMQEALRVVSETITIATLLPKWARKLPFKELQRMQTAHEELETFMLSQIEERKTELRGQLSPRDDVFSLLIRANEEDSDAQLEHDKRHSTLSDQELIANVFVLLFAGHETTAHTLAAALGLLSLHPEIQEEVFDQIISVVGCERDPAFEDYDKLDKVVGVFYEALRLFPSGAVMIREATEDTVLHVPNPPGIEGEQVVAMPRGAQVTIDMVGVQYNPRYFPSPEKFQPSRWYGAAKGAQEAEAFTAFSIGPRACIGRKFAITEAVCFLTVLLRDWKVEPLLNEGESVEEWKERVLQASLIFTLSIRAVPVKFIRRPRL</sequence>